<evidence type="ECO:0000256" key="4">
    <source>
        <dbReference type="PIRSR" id="PIRSR000190-2"/>
    </source>
</evidence>
<evidence type="ECO:0000256" key="3">
    <source>
        <dbReference type="ARBA" id="ARBA00023002"/>
    </source>
</evidence>
<dbReference type="GO" id="GO:0010181">
    <property type="term" value="F:FMN binding"/>
    <property type="evidence" value="ECO:0007669"/>
    <property type="project" value="InterPro"/>
</dbReference>
<evidence type="ECO:0000313" key="6">
    <source>
        <dbReference type="EMBL" id="KSU72818.1"/>
    </source>
</evidence>
<keyword evidence="3" id="KW-0560">Oxidoreductase</keyword>
<dbReference type="SUPFAM" id="SSF50475">
    <property type="entry name" value="FMN-binding split barrel"/>
    <property type="match status" value="1"/>
</dbReference>
<evidence type="ECO:0000259" key="5">
    <source>
        <dbReference type="Pfam" id="PF01243"/>
    </source>
</evidence>
<dbReference type="GO" id="GO:0004733">
    <property type="term" value="F:pyridoxamine phosphate oxidase activity"/>
    <property type="evidence" value="ECO:0007669"/>
    <property type="project" value="InterPro"/>
</dbReference>
<dbReference type="PIRSF" id="PIRSF000190">
    <property type="entry name" value="Pyd_amn-ph_oxd"/>
    <property type="match status" value="1"/>
</dbReference>
<dbReference type="OrthoDB" id="9780392at2"/>
<protein>
    <submittedName>
        <fullName evidence="6">Pyridoxamine 5'-phosphate oxidase</fullName>
    </submittedName>
</protein>
<comment type="cofactor">
    <cofactor evidence="4">
        <name>FMN</name>
        <dbReference type="ChEBI" id="CHEBI:58210"/>
    </cofactor>
    <text evidence="4">Binds 1 FMN per subunit.</text>
</comment>
<feature type="domain" description="Pyridoxamine 5'-phosphate oxidase N-terminal" evidence="5">
    <location>
        <begin position="39"/>
        <end position="161"/>
    </location>
</feature>
<gene>
    <name evidence="6" type="ORF">AS031_16330</name>
</gene>
<dbReference type="PANTHER" id="PTHR10851">
    <property type="entry name" value="PYRIDOXINE-5-PHOSPHATE OXIDASE"/>
    <property type="match status" value="1"/>
</dbReference>
<keyword evidence="2 4" id="KW-0288">FMN</keyword>
<dbReference type="PANTHER" id="PTHR10851:SF0">
    <property type="entry name" value="PYRIDOXINE-5'-PHOSPHATE OXIDASE"/>
    <property type="match status" value="1"/>
</dbReference>
<evidence type="ECO:0000256" key="1">
    <source>
        <dbReference type="ARBA" id="ARBA00022630"/>
    </source>
</evidence>
<dbReference type="Proteomes" id="UP000053199">
    <property type="component" value="Unassembled WGS sequence"/>
</dbReference>
<dbReference type="Gene3D" id="2.30.110.10">
    <property type="entry name" value="Electron Transport, Fmn-binding Protein, Chain A"/>
    <property type="match status" value="1"/>
</dbReference>
<proteinExistence type="predicted"/>
<dbReference type="EMBL" id="LNQM01000008">
    <property type="protein sequence ID" value="KSU72818.1"/>
    <property type="molecule type" value="Genomic_DNA"/>
</dbReference>
<dbReference type="STRING" id="993070.AS031_16330"/>
<feature type="binding site" evidence="4">
    <location>
        <begin position="71"/>
        <end position="76"/>
    </location>
    <ligand>
        <name>FMN</name>
        <dbReference type="ChEBI" id="CHEBI:58210"/>
    </ligand>
</feature>
<dbReference type="InterPro" id="IPR012349">
    <property type="entry name" value="Split_barrel_FMN-bd"/>
</dbReference>
<feature type="binding site" evidence="4">
    <location>
        <position position="92"/>
    </location>
    <ligand>
        <name>FMN</name>
        <dbReference type="ChEBI" id="CHEBI:58210"/>
    </ligand>
</feature>
<dbReference type="RefSeq" id="WP_058269208.1">
    <property type="nucleotide sequence ID" value="NZ_FMAZ01000007.1"/>
</dbReference>
<sequence length="182" mass="20398">MSETFRRFLRTLPDFPDNLPGFDPDKAPREPAELFKQWLDEALAAGTQQPHAFSLATVGEDPDGGPQPSSRMLILKNIDDDGWHFATSRTSRKGQELAESPRAAMNFYWPGLGRQVRVAGTVAELSAAASAVDWHERPRADGSDNPDWQLYALQPVEYEFWQGSNDGRHVRHRLDRNGNPTG</sequence>
<evidence type="ECO:0000313" key="7">
    <source>
        <dbReference type="Proteomes" id="UP000053199"/>
    </source>
</evidence>
<feature type="binding site" evidence="4">
    <location>
        <position position="115"/>
    </location>
    <ligand>
        <name>FMN</name>
        <dbReference type="ChEBI" id="CHEBI:58210"/>
    </ligand>
</feature>
<keyword evidence="1" id="KW-0285">Flavoprotein</keyword>
<organism evidence="6 7">
    <name type="scientific">Pseudarthrobacter enclensis</name>
    <dbReference type="NCBI Taxonomy" id="993070"/>
    <lineage>
        <taxon>Bacteria</taxon>
        <taxon>Bacillati</taxon>
        <taxon>Actinomycetota</taxon>
        <taxon>Actinomycetes</taxon>
        <taxon>Micrococcales</taxon>
        <taxon>Micrococcaceae</taxon>
        <taxon>Pseudarthrobacter</taxon>
    </lineage>
</organism>
<reference evidence="6 7" key="1">
    <citation type="journal article" date="2014" name="Arch. Microbiol.">
        <title>Arthrobacter enclensis sp. nov., isolated from sediment sample.</title>
        <authorList>
            <person name="Dastager S.G."/>
            <person name="Liu Q."/>
            <person name="Tang S.K."/>
            <person name="Krishnamurthi S."/>
            <person name="Lee J.C."/>
            <person name="Li W.J."/>
        </authorList>
    </citation>
    <scope>NUCLEOTIDE SEQUENCE [LARGE SCALE GENOMIC DNA]</scope>
    <source>
        <strain evidence="6 7">NIO-1008</strain>
    </source>
</reference>
<dbReference type="AlphaFoldDB" id="A0A0V8IDF9"/>
<comment type="caution">
    <text evidence="6">The sequence shown here is derived from an EMBL/GenBank/DDBJ whole genome shotgun (WGS) entry which is preliminary data.</text>
</comment>
<feature type="binding site" evidence="4">
    <location>
        <position position="93"/>
    </location>
    <ligand>
        <name>FMN</name>
        <dbReference type="ChEBI" id="CHEBI:58210"/>
    </ligand>
</feature>
<dbReference type="Pfam" id="PF01243">
    <property type="entry name" value="PNPOx_N"/>
    <property type="match status" value="1"/>
</dbReference>
<dbReference type="InterPro" id="IPR011576">
    <property type="entry name" value="Pyridox_Oxase_N"/>
</dbReference>
<name>A0A0V8IDF9_9MICC</name>
<keyword evidence="7" id="KW-1185">Reference proteome</keyword>
<dbReference type="InterPro" id="IPR000659">
    <property type="entry name" value="Pyridox_Oxase"/>
</dbReference>
<evidence type="ECO:0000256" key="2">
    <source>
        <dbReference type="ARBA" id="ARBA00022643"/>
    </source>
</evidence>
<dbReference type="GO" id="GO:0008615">
    <property type="term" value="P:pyridoxine biosynthetic process"/>
    <property type="evidence" value="ECO:0007669"/>
    <property type="project" value="InterPro"/>
</dbReference>
<accession>A0A0V8IDF9</accession>